<evidence type="ECO:0000313" key="2">
    <source>
        <dbReference type="Proteomes" id="UP000470302"/>
    </source>
</evidence>
<accession>A0A845GBI4</accession>
<dbReference type="EMBL" id="WWCW01000353">
    <property type="protein sequence ID" value="MYM92003.1"/>
    <property type="molecule type" value="Genomic_DNA"/>
</dbReference>
<proteinExistence type="predicted"/>
<organism evidence="1 2">
    <name type="scientific">Duganella vulcania</name>
    <dbReference type="NCBI Taxonomy" id="2692166"/>
    <lineage>
        <taxon>Bacteria</taxon>
        <taxon>Pseudomonadati</taxon>
        <taxon>Pseudomonadota</taxon>
        <taxon>Betaproteobacteria</taxon>
        <taxon>Burkholderiales</taxon>
        <taxon>Oxalobacteraceae</taxon>
        <taxon>Telluria group</taxon>
        <taxon>Duganella</taxon>
    </lineage>
</organism>
<reference evidence="1 2" key="1">
    <citation type="submission" date="2020-01" db="EMBL/GenBank/DDBJ databases">
        <title>Novel species isolated from a subtropical stream in China.</title>
        <authorList>
            <person name="Lu H."/>
        </authorList>
    </citation>
    <scope>NUCLEOTIDE SEQUENCE [LARGE SCALE GENOMIC DNA]</scope>
    <source>
        <strain evidence="1 2">FT82W</strain>
    </source>
</reference>
<gene>
    <name evidence="1" type="ORF">GTP91_33115</name>
</gene>
<name>A0A845GBI4_9BURK</name>
<dbReference type="Proteomes" id="UP000470302">
    <property type="component" value="Unassembled WGS sequence"/>
</dbReference>
<comment type="caution">
    <text evidence="1">The sequence shown here is derived from an EMBL/GenBank/DDBJ whole genome shotgun (WGS) entry which is preliminary data.</text>
</comment>
<sequence>GIELLAQAHTAAGQRCGAGDGHSIARARLDSWISVLQQLAAGRRRT</sequence>
<feature type="non-terminal residue" evidence="1">
    <location>
        <position position="1"/>
    </location>
</feature>
<protein>
    <submittedName>
        <fullName evidence="1">Uncharacterized protein</fullName>
    </submittedName>
</protein>
<dbReference type="AlphaFoldDB" id="A0A845GBI4"/>
<evidence type="ECO:0000313" key="1">
    <source>
        <dbReference type="EMBL" id="MYM92003.1"/>
    </source>
</evidence>